<protein>
    <submittedName>
        <fullName evidence="2">Uncharacterized protein</fullName>
    </submittedName>
</protein>
<dbReference type="Proteomes" id="UP000186817">
    <property type="component" value="Unassembled WGS sequence"/>
</dbReference>
<dbReference type="EMBL" id="LSRX01003375">
    <property type="protein sequence ID" value="OLP74669.1"/>
    <property type="molecule type" value="Genomic_DNA"/>
</dbReference>
<evidence type="ECO:0000313" key="3">
    <source>
        <dbReference type="Proteomes" id="UP000186817"/>
    </source>
</evidence>
<dbReference type="AlphaFoldDB" id="A0A1Q9BVG3"/>
<keyword evidence="3" id="KW-1185">Reference proteome</keyword>
<feature type="region of interest" description="Disordered" evidence="1">
    <location>
        <begin position="56"/>
        <end position="77"/>
    </location>
</feature>
<evidence type="ECO:0000313" key="2">
    <source>
        <dbReference type="EMBL" id="OLP74669.1"/>
    </source>
</evidence>
<gene>
    <name evidence="2" type="ORF">AK812_SmicGene45727</name>
</gene>
<evidence type="ECO:0000256" key="1">
    <source>
        <dbReference type="SAM" id="MobiDB-lite"/>
    </source>
</evidence>
<dbReference type="OrthoDB" id="436489at2759"/>
<comment type="caution">
    <text evidence="2">The sequence shown here is derived from an EMBL/GenBank/DDBJ whole genome shotgun (WGS) entry which is preliminary data.</text>
</comment>
<reference evidence="2 3" key="1">
    <citation type="submission" date="2016-02" db="EMBL/GenBank/DDBJ databases">
        <title>Genome analysis of coral dinoflagellate symbionts highlights evolutionary adaptations to a symbiotic lifestyle.</title>
        <authorList>
            <person name="Aranda M."/>
            <person name="Li Y."/>
            <person name="Liew Y.J."/>
            <person name="Baumgarten S."/>
            <person name="Simakov O."/>
            <person name="Wilson M."/>
            <person name="Piel J."/>
            <person name="Ashoor H."/>
            <person name="Bougouffa S."/>
            <person name="Bajic V.B."/>
            <person name="Ryu T."/>
            <person name="Ravasi T."/>
            <person name="Bayer T."/>
            <person name="Micklem G."/>
            <person name="Kim H."/>
            <person name="Bhak J."/>
            <person name="Lajeunesse T.C."/>
            <person name="Voolstra C.R."/>
        </authorList>
    </citation>
    <scope>NUCLEOTIDE SEQUENCE [LARGE SCALE GENOMIC DNA]</scope>
    <source>
        <strain evidence="2 3">CCMP2467</strain>
    </source>
</reference>
<feature type="non-terminal residue" evidence="2">
    <location>
        <position position="77"/>
    </location>
</feature>
<proteinExistence type="predicted"/>
<sequence>MRTSDGVLVRRPCQMLEPIPRSVLVSEFIKDRSLGSKRLISMPDRITNTIQVVTRAPSEYKPPPKCRPTAFRPWKRR</sequence>
<accession>A0A1Q9BVG3</accession>
<organism evidence="2 3">
    <name type="scientific">Symbiodinium microadriaticum</name>
    <name type="common">Dinoflagellate</name>
    <name type="synonym">Zooxanthella microadriatica</name>
    <dbReference type="NCBI Taxonomy" id="2951"/>
    <lineage>
        <taxon>Eukaryota</taxon>
        <taxon>Sar</taxon>
        <taxon>Alveolata</taxon>
        <taxon>Dinophyceae</taxon>
        <taxon>Suessiales</taxon>
        <taxon>Symbiodiniaceae</taxon>
        <taxon>Symbiodinium</taxon>
    </lineage>
</organism>
<name>A0A1Q9BVG3_SYMMI</name>